<proteinExistence type="predicted"/>
<keyword evidence="2" id="KW-1185">Reference proteome</keyword>
<organism evidence="1 2">
    <name type="scientific">Aeromonas phage AhSzq-1</name>
    <dbReference type="NCBI Taxonomy" id="2138298"/>
    <lineage>
        <taxon>Viruses</taxon>
        <taxon>Duplodnaviria</taxon>
        <taxon>Heunggongvirae</taxon>
        <taxon>Uroviricota</taxon>
        <taxon>Caudoviricetes</taxon>
        <taxon>Demerecviridae</taxon>
        <taxon>Shenzhenvirus</taxon>
        <taxon>Shenzhenvirus AhSzq1</taxon>
    </lineage>
</organism>
<evidence type="ECO:0000313" key="1">
    <source>
        <dbReference type="EMBL" id="AVR75905.1"/>
    </source>
</evidence>
<accession>A0A2R4ALJ2</accession>
<gene>
    <name evidence="1" type="ORF">AhSzq1_12</name>
</gene>
<dbReference type="EMBL" id="MG676224">
    <property type="protein sequence ID" value="AVR75905.1"/>
    <property type="molecule type" value="Genomic_DNA"/>
</dbReference>
<dbReference type="Proteomes" id="UP000244741">
    <property type="component" value="Segment"/>
</dbReference>
<evidence type="ECO:0000313" key="2">
    <source>
        <dbReference type="Proteomes" id="UP000244741"/>
    </source>
</evidence>
<name>A0A2R4ALJ2_9CAUD</name>
<reference evidence="1 2" key="1">
    <citation type="submission" date="2017-12" db="EMBL/GenBank/DDBJ databases">
        <title>Genomic characterization of T5-related Aeromonas hydrophila phages AhSzq-1 and AhSzw-1 and proposal to be two new species.</title>
        <authorList>
            <person name="Chen L."/>
            <person name="Yuan S."/>
            <person name="Ma Y."/>
        </authorList>
    </citation>
    <scope>NUCLEOTIDE SEQUENCE [LARGE SCALE GENOMIC DNA]</scope>
    <source>
        <strain evidence="1">Seawater</strain>
    </source>
</reference>
<sequence length="63" mass="7155">MAIELKHVRDDELNGGVMGSVFVDGVFVCHEFGSDADELWSTFRDSQDIYPVIKLDDFEKDCI</sequence>
<protein>
    <submittedName>
        <fullName evidence="1">Uncharacterized protein</fullName>
    </submittedName>
</protein>